<feature type="compositionally biased region" description="Basic and acidic residues" evidence="13">
    <location>
        <begin position="114"/>
        <end position="125"/>
    </location>
</feature>
<dbReference type="EMBL" id="JAFCIX010000573">
    <property type="protein sequence ID" value="KAH6586433.1"/>
    <property type="molecule type" value="Genomic_DNA"/>
</dbReference>
<feature type="transmembrane region" description="Helical" evidence="12">
    <location>
        <begin position="228"/>
        <end position="248"/>
    </location>
</feature>
<feature type="transmembrane region" description="Helical" evidence="12">
    <location>
        <begin position="409"/>
        <end position="441"/>
    </location>
</feature>
<feature type="transmembrane region" description="Helical" evidence="12">
    <location>
        <begin position="514"/>
        <end position="538"/>
    </location>
</feature>
<keyword evidence="4 12" id="KW-0808">Transferase</keyword>
<comment type="caution">
    <text evidence="14">The sequence shown here is derived from an EMBL/GenBank/DDBJ whole genome shotgun (WGS) entry which is preliminary data.</text>
</comment>
<keyword evidence="2 12" id="KW-0444">Lipid biosynthesis</keyword>
<organism evidence="14 15">
    <name type="scientific">Batrachochytrium salamandrivorans</name>
    <dbReference type="NCBI Taxonomy" id="1357716"/>
    <lineage>
        <taxon>Eukaryota</taxon>
        <taxon>Fungi</taxon>
        <taxon>Fungi incertae sedis</taxon>
        <taxon>Chytridiomycota</taxon>
        <taxon>Chytridiomycota incertae sedis</taxon>
        <taxon>Chytridiomycetes</taxon>
        <taxon>Rhizophydiales</taxon>
        <taxon>Rhizophydiales incertae sedis</taxon>
        <taxon>Batrachochytrium</taxon>
    </lineage>
</organism>
<keyword evidence="6 12" id="KW-0812">Transmembrane</keyword>
<comment type="subcellular location">
    <subcellularLocation>
        <location evidence="1">Endomembrane system</location>
        <topology evidence="1">Multi-pass membrane protein</topology>
    </subcellularLocation>
    <subcellularLocation>
        <location evidence="12">Endoplasmic reticulum membrane</location>
        <topology evidence="12">Multi-pass membrane protein</topology>
    </subcellularLocation>
</comment>
<comment type="caution">
    <text evidence="12">Lacks conserved residue(s) required for the propagation of feature annotation.</text>
</comment>
<keyword evidence="9 12" id="KW-0472">Membrane</keyword>
<feature type="region of interest" description="Disordered" evidence="13">
    <location>
        <begin position="758"/>
        <end position="802"/>
    </location>
</feature>
<feature type="region of interest" description="Disordered" evidence="13">
    <location>
        <begin position="114"/>
        <end position="150"/>
    </location>
</feature>
<name>A0ABQ8ETP1_9FUNG</name>
<evidence type="ECO:0000313" key="14">
    <source>
        <dbReference type="EMBL" id="KAH6586433.1"/>
    </source>
</evidence>
<keyword evidence="12" id="KW-0256">Endoplasmic reticulum</keyword>
<keyword evidence="7 12" id="KW-1133">Transmembrane helix</keyword>
<dbReference type="Pfam" id="PF04191">
    <property type="entry name" value="PEMT"/>
    <property type="match status" value="2"/>
</dbReference>
<evidence type="ECO:0000256" key="8">
    <source>
        <dbReference type="ARBA" id="ARBA00023098"/>
    </source>
</evidence>
<reference evidence="14 15" key="1">
    <citation type="submission" date="2021-02" db="EMBL/GenBank/DDBJ databases">
        <title>Variation within the Batrachochytrium salamandrivorans European outbreak.</title>
        <authorList>
            <person name="Kelly M."/>
            <person name="Pasmans F."/>
            <person name="Shea T.P."/>
            <person name="Munoz J.F."/>
            <person name="Carranza S."/>
            <person name="Cuomo C.A."/>
            <person name="Martel A."/>
        </authorList>
    </citation>
    <scope>NUCLEOTIDE SEQUENCE [LARGE SCALE GENOMIC DNA]</scope>
    <source>
        <strain evidence="14 15">AMFP18/2</strain>
    </source>
</reference>
<dbReference type="InterPro" id="IPR016219">
    <property type="entry name" value="Phosphatid-EA_MeTrfase_fun"/>
</dbReference>
<feature type="transmembrane region" description="Helical" evidence="12">
    <location>
        <begin position="347"/>
        <end position="364"/>
    </location>
</feature>
<sequence>MIGYCTYRTEYYSVSIPDLFQIYSRSTLVDSSLLHVAFQIQTRSPFLLPCVDLVLGDGTAFLLETNSKTLSINNILSLGIGNTAVAIAMSTGSDMEDTLTAEADAHAAHAAECMHEQQEHRKQQEQQEQQEQFVDTTAAESTQPPLPLPMREGRTYSGSVFLFPSRTKNLLPRSLDPSCMHTTTEWATLATMSLQIALFLARLPSAAAPVSDQPALSSMQLSSYPRHVFLWLFLFWRLVYCCGLGALLNAQSSSGFVVRMFKRCGLSSCPSVPRSDLCCSVVQETVMRTERDTDTVYHYDSMPTEFNAWLLFQEICNFIISNDCVAYILFALAYYQAPAWANLTLRDAALFGGGSLLLLFNLWLKLHAYVVLKDYSWYWGDFFFFMEDIETVELGFETLPYPMYSIGYIGYYGVALITHSYTVLFVSLAAHISQLLFVYFVERPHSAKIYETPVKVRENSANHESLQKLYTRDLVIFSQLDLFRSGDLLTLIICLYTVLSAILIGQIHNEHWRYLYYVGQALFWRLFHTYGIGILLYLQGKNKLWTRHFIRHGDGLREALQHWKILYNLSITMTYLSFLVCSWRLYIPPESFSEGPVILKHTVGLLFIVLHIWIAVSTYEVRGRLGWFYADFFIDSLYGPEGPLYSGVYRYLESPLLYTFSCWGITLICSSWTLFFLTAFGQVSNWIFLKCVVEAHYVQLYGKRSSEQSRGRQRSLKGRVQLLGSKVKRVGQQMVAKVERLEIIDSIRSKVRQLKDIMGSYSDGNDSSSDVDSGEQQSLRERLSKNRQFKRHPHVWPDDRHTATSMSNVAPLVHEQLDLYSDSDVDVDATNYNGGTTNDSHTKRKIKRQASLDHSTPSISSDAHSHSRSVTETVRLVVKELEDLVDTAKPRVQAIVDQTRLRVANLANAARLEDTLPRDQLPLHMYSLTFPIAKSNEPPVFQLGEPIVIEFTAARETMKYMDWIALYGIHDNFHPDITTSKCDTRWSYVAGRGNQMISMDHASSLTPGAASIPSVSDASLPQFNRGELNCYDDTTTPWVRSRDHTMHFGRTEVDITPSIDDPGLRVVRGRLVFSREQLPWKIGMFEARYHYDGKYVVLARSLAFRLALDIPSVPSSTTVDPPLFPVDGVPQDPSILNASTTSISASEIVTCLQSVVERCLDIDVAHGDMPLGLNESMLDRGVLPAAYMHTMLLSKYQREICKRIVYVIKHIYGIDFSWRVVEMARSLTCLAERIQEAHAVLGSPPSYI</sequence>
<comment type="similarity">
    <text evidence="12">Belongs to the class VI-like SAM-binding methyltransferase superfamily. CHO2 family.</text>
</comment>
<feature type="compositionally biased region" description="Low complexity" evidence="13">
    <location>
        <begin position="759"/>
        <end position="771"/>
    </location>
</feature>
<comment type="catalytic activity">
    <reaction evidence="12">
        <text>a 1,2-diacyl-sn-glycero-3-phosphoethanolamine + S-adenosyl-L-methionine = a 1,2-diacyl-sn-glycero-3-phospho-N-methylethanolamine + S-adenosyl-L-homocysteine + H(+)</text>
        <dbReference type="Rhea" id="RHEA:11164"/>
        <dbReference type="ChEBI" id="CHEBI:15378"/>
        <dbReference type="ChEBI" id="CHEBI:57856"/>
        <dbReference type="ChEBI" id="CHEBI:59789"/>
        <dbReference type="ChEBI" id="CHEBI:64573"/>
        <dbReference type="ChEBI" id="CHEBI:64612"/>
        <dbReference type="EC" id="2.1.1.17"/>
    </reaction>
</comment>
<accession>A0ABQ8ETP1</accession>
<feature type="compositionally biased region" description="Polar residues" evidence="13">
    <location>
        <begin position="133"/>
        <end position="143"/>
    </location>
</feature>
<evidence type="ECO:0000256" key="6">
    <source>
        <dbReference type="ARBA" id="ARBA00022692"/>
    </source>
</evidence>
<evidence type="ECO:0000256" key="9">
    <source>
        <dbReference type="ARBA" id="ARBA00023136"/>
    </source>
</evidence>
<evidence type="ECO:0000256" key="7">
    <source>
        <dbReference type="ARBA" id="ARBA00022989"/>
    </source>
</evidence>
<feature type="region of interest" description="Disordered" evidence="13">
    <location>
        <begin position="831"/>
        <end position="867"/>
    </location>
</feature>
<dbReference type="InterPro" id="IPR007318">
    <property type="entry name" value="Phopholipid_MeTrfase"/>
</dbReference>
<evidence type="ECO:0000256" key="5">
    <source>
        <dbReference type="ARBA" id="ARBA00022691"/>
    </source>
</evidence>
<dbReference type="PROSITE" id="PS51598">
    <property type="entry name" value="SAM_CHO2"/>
    <property type="match status" value="1"/>
</dbReference>
<proteinExistence type="inferred from homology"/>
<protein>
    <recommendedName>
        <fullName evidence="12">Phosphatidylethanolamine N-methyltransferase</fullName>
        <shortName evidence="12">PEAMT</shortName>
        <ecNumber evidence="12">2.1.1.17</ecNumber>
    </recommendedName>
</protein>
<feature type="transmembrane region" description="Helical" evidence="12">
    <location>
        <begin position="565"/>
        <end position="586"/>
    </location>
</feature>
<dbReference type="EC" id="2.1.1.17" evidence="12"/>
<keyword evidence="10 12" id="KW-0594">Phospholipid biosynthesis</keyword>
<dbReference type="Proteomes" id="UP001648503">
    <property type="component" value="Unassembled WGS sequence"/>
</dbReference>
<evidence type="ECO:0000313" key="15">
    <source>
        <dbReference type="Proteomes" id="UP001648503"/>
    </source>
</evidence>
<keyword evidence="3 12" id="KW-0489">Methyltransferase</keyword>
<dbReference type="PANTHER" id="PTHR32138">
    <property type="entry name" value="PHOSPHATIDYLETHANOLAMINE N-METHYLTRANSFERASE"/>
    <property type="match status" value="1"/>
</dbReference>
<keyword evidence="8 12" id="KW-0443">Lipid metabolism</keyword>
<feature type="compositionally biased region" description="Basic residues" evidence="13">
    <location>
        <begin position="785"/>
        <end position="794"/>
    </location>
</feature>
<feature type="transmembrane region" description="Helical" evidence="12">
    <location>
        <begin position="310"/>
        <end position="335"/>
    </location>
</feature>
<feature type="transmembrane region" description="Helical" evidence="12">
    <location>
        <begin position="488"/>
        <end position="508"/>
    </location>
</feature>
<comment type="function">
    <text evidence="12">Catalyzes the first step of the methylation pathway of phosphatidylcholine biosynthesis, the SAM-dependent methylation of phosphatidylethanolamine (PE) to phosphatidylmonomethylethanolamine (PMME).</text>
</comment>
<keyword evidence="5 12" id="KW-0949">S-adenosyl-L-methionine</keyword>
<evidence type="ECO:0000256" key="4">
    <source>
        <dbReference type="ARBA" id="ARBA00022679"/>
    </source>
</evidence>
<keyword evidence="11 12" id="KW-1208">Phospholipid metabolism</keyword>
<feature type="transmembrane region" description="Helical" evidence="12">
    <location>
        <begin position="598"/>
        <end position="616"/>
    </location>
</feature>
<evidence type="ECO:0000256" key="13">
    <source>
        <dbReference type="SAM" id="MobiDB-lite"/>
    </source>
</evidence>
<evidence type="ECO:0000256" key="3">
    <source>
        <dbReference type="ARBA" id="ARBA00022603"/>
    </source>
</evidence>
<gene>
    <name evidence="14" type="ORF">BASA50_000389</name>
</gene>
<feature type="transmembrane region" description="Helical" evidence="12">
    <location>
        <begin position="656"/>
        <end position="680"/>
    </location>
</feature>
<keyword evidence="15" id="KW-1185">Reference proteome</keyword>
<dbReference type="PANTHER" id="PTHR32138:SF0">
    <property type="entry name" value="PHOSPHATIDYLETHANOLAMINE N-METHYLTRANSFERASE"/>
    <property type="match status" value="1"/>
</dbReference>
<evidence type="ECO:0000256" key="12">
    <source>
        <dbReference type="RuleBase" id="RU361122"/>
    </source>
</evidence>
<evidence type="ECO:0000256" key="10">
    <source>
        <dbReference type="ARBA" id="ARBA00023209"/>
    </source>
</evidence>
<evidence type="ECO:0000256" key="11">
    <source>
        <dbReference type="ARBA" id="ARBA00023264"/>
    </source>
</evidence>
<comment type="pathway">
    <text evidence="12">Phospholipid metabolism; phosphatidylcholine biosynthesis.</text>
</comment>
<evidence type="ECO:0000256" key="2">
    <source>
        <dbReference type="ARBA" id="ARBA00022516"/>
    </source>
</evidence>
<evidence type="ECO:0000256" key="1">
    <source>
        <dbReference type="ARBA" id="ARBA00004127"/>
    </source>
</evidence>